<protein>
    <submittedName>
        <fullName evidence="1">Uncharacterized protein</fullName>
    </submittedName>
</protein>
<proteinExistence type="predicted"/>
<accession>A0A0A9ESW0</accession>
<name>A0A0A9ESW0_ARUDO</name>
<reference evidence="1" key="2">
    <citation type="journal article" date="2015" name="Data Brief">
        <title>Shoot transcriptome of the giant reed, Arundo donax.</title>
        <authorList>
            <person name="Barrero R.A."/>
            <person name="Guerrero F.D."/>
            <person name="Moolhuijzen P."/>
            <person name="Goolsby J.A."/>
            <person name="Tidwell J."/>
            <person name="Bellgard S.E."/>
            <person name="Bellgard M.I."/>
        </authorList>
    </citation>
    <scope>NUCLEOTIDE SEQUENCE</scope>
    <source>
        <tissue evidence="1">Shoot tissue taken approximately 20 cm above the soil surface</tissue>
    </source>
</reference>
<evidence type="ECO:0000313" key="1">
    <source>
        <dbReference type="EMBL" id="JAE03167.1"/>
    </source>
</evidence>
<dbReference type="AlphaFoldDB" id="A0A0A9ESW0"/>
<sequence>MARFASTSSCCCSCSSLRISCFNINGAVDDCLIELLILILLLGSSDPENVRHFLAFCGESKGFHPSCLSTVFFRSCSTCDCALSRCFFSSSISISSCLIFLSLSIMRTSEEEARSGVLSSASSLATSV</sequence>
<dbReference type="EMBL" id="GBRH01194729">
    <property type="protein sequence ID" value="JAE03167.1"/>
    <property type="molecule type" value="Transcribed_RNA"/>
</dbReference>
<reference evidence="1" key="1">
    <citation type="submission" date="2014-09" db="EMBL/GenBank/DDBJ databases">
        <authorList>
            <person name="Magalhaes I.L.F."/>
            <person name="Oliveira U."/>
            <person name="Santos F.R."/>
            <person name="Vidigal T.H.D.A."/>
            <person name="Brescovit A.D."/>
            <person name="Santos A.J."/>
        </authorList>
    </citation>
    <scope>NUCLEOTIDE SEQUENCE</scope>
    <source>
        <tissue evidence="1">Shoot tissue taken approximately 20 cm above the soil surface</tissue>
    </source>
</reference>
<organism evidence="1">
    <name type="scientific">Arundo donax</name>
    <name type="common">Giant reed</name>
    <name type="synonym">Donax arundinaceus</name>
    <dbReference type="NCBI Taxonomy" id="35708"/>
    <lineage>
        <taxon>Eukaryota</taxon>
        <taxon>Viridiplantae</taxon>
        <taxon>Streptophyta</taxon>
        <taxon>Embryophyta</taxon>
        <taxon>Tracheophyta</taxon>
        <taxon>Spermatophyta</taxon>
        <taxon>Magnoliopsida</taxon>
        <taxon>Liliopsida</taxon>
        <taxon>Poales</taxon>
        <taxon>Poaceae</taxon>
        <taxon>PACMAD clade</taxon>
        <taxon>Arundinoideae</taxon>
        <taxon>Arundineae</taxon>
        <taxon>Arundo</taxon>
    </lineage>
</organism>